<dbReference type="InterPro" id="IPR036390">
    <property type="entry name" value="WH_DNA-bd_sf"/>
</dbReference>
<dbReference type="AlphaFoldDB" id="A0A1W6YZI7"/>
<accession>A0A1W6YZI7</accession>
<evidence type="ECO:0000259" key="1">
    <source>
        <dbReference type="Pfam" id="PF13463"/>
    </source>
</evidence>
<dbReference type="Gene3D" id="1.10.10.10">
    <property type="entry name" value="Winged helix-like DNA-binding domain superfamily/Winged helix DNA-binding domain"/>
    <property type="match status" value="1"/>
</dbReference>
<evidence type="ECO:0000313" key="3">
    <source>
        <dbReference type="Proteomes" id="UP000194139"/>
    </source>
</evidence>
<dbReference type="RefSeq" id="WP_086072278.1">
    <property type="nucleotide sequence ID" value="NZ_CP021109.1"/>
</dbReference>
<evidence type="ECO:0000313" key="2">
    <source>
        <dbReference type="EMBL" id="ARP86517.1"/>
    </source>
</evidence>
<dbReference type="Pfam" id="PF13463">
    <property type="entry name" value="HTH_27"/>
    <property type="match status" value="1"/>
</dbReference>
<gene>
    <name evidence="2" type="ORF">CAL13_10110</name>
</gene>
<protein>
    <submittedName>
        <fullName evidence="2">Transcriptional regulator</fullName>
    </submittedName>
</protein>
<dbReference type="PIRSF" id="PIRSF036158">
    <property type="entry name" value="UCP036158_MarR"/>
    <property type="match status" value="1"/>
</dbReference>
<sequence length="173" mass="18835">MPPPDSPKPTIAASAHLVSDRAPDLSAVEFGLMIASHAFNRWIVRCMAAAGLPDLTAIDVIVLHHVHHRQRGKKLADICFTLNIEDTHIVNYSLKKLERLGVVQGQRSGKEVVYSVTAKGSEIITRYVQVRERCLIDGLPAASNGLEFSQQLANLLRGLSGVYDQAARAATSL</sequence>
<dbReference type="InterPro" id="IPR036388">
    <property type="entry name" value="WH-like_DNA-bd_sf"/>
</dbReference>
<organism evidence="2 3">
    <name type="scientific">Bordetella genomosp. 9</name>
    <dbReference type="NCBI Taxonomy" id="1416803"/>
    <lineage>
        <taxon>Bacteria</taxon>
        <taxon>Pseudomonadati</taxon>
        <taxon>Pseudomonadota</taxon>
        <taxon>Betaproteobacteria</taxon>
        <taxon>Burkholderiales</taxon>
        <taxon>Alcaligenaceae</taxon>
        <taxon>Bordetella</taxon>
    </lineage>
</organism>
<feature type="domain" description="HTH marR-type" evidence="1">
    <location>
        <begin position="55"/>
        <end position="120"/>
    </location>
</feature>
<dbReference type="EMBL" id="CP021109">
    <property type="protein sequence ID" value="ARP86517.1"/>
    <property type="molecule type" value="Genomic_DNA"/>
</dbReference>
<dbReference type="SUPFAM" id="SSF46785">
    <property type="entry name" value="Winged helix' DNA-binding domain"/>
    <property type="match status" value="1"/>
</dbReference>
<dbReference type="GO" id="GO:0003700">
    <property type="term" value="F:DNA-binding transcription factor activity"/>
    <property type="evidence" value="ECO:0007669"/>
    <property type="project" value="InterPro"/>
</dbReference>
<proteinExistence type="predicted"/>
<reference evidence="2 3" key="1">
    <citation type="submission" date="2017-05" db="EMBL/GenBank/DDBJ databases">
        <title>Complete and WGS of Bordetella genogroups.</title>
        <authorList>
            <person name="Spilker T."/>
            <person name="LiPuma J."/>
        </authorList>
    </citation>
    <scope>NUCLEOTIDE SEQUENCE [LARGE SCALE GENOMIC DNA]</scope>
    <source>
        <strain evidence="2 3">AU17164</strain>
    </source>
</reference>
<name>A0A1W6YZI7_9BORD</name>
<dbReference type="InterPro" id="IPR000835">
    <property type="entry name" value="HTH_MarR-typ"/>
</dbReference>
<keyword evidence="3" id="KW-1185">Reference proteome</keyword>
<dbReference type="InterPro" id="IPR014601">
    <property type="entry name" value="Trans_reg_MarR_HTH"/>
</dbReference>
<dbReference type="Proteomes" id="UP000194139">
    <property type="component" value="Chromosome"/>
</dbReference>